<dbReference type="AlphaFoldDB" id="A0AAU9CFX1"/>
<gene>
    <name evidence="8" type="primary">natB</name>
    <name evidence="8" type="ORF">FUAX_35160</name>
</gene>
<dbReference type="InterPro" id="IPR013525">
    <property type="entry name" value="ABC2_TM"/>
</dbReference>
<keyword evidence="2" id="KW-1003">Cell membrane</keyword>
<dbReference type="PANTHER" id="PTHR30294:SF29">
    <property type="entry name" value="MULTIDRUG ABC TRANSPORTER PERMEASE YBHS-RELATED"/>
    <property type="match status" value="1"/>
</dbReference>
<keyword evidence="9" id="KW-1185">Reference proteome</keyword>
<sequence>MKTLLIVRREYLARVRKKSFVVMSLLGPVLFALLWLVPIWLSTEGNERKAIIAISDDSGIFSGKFHNSDETQFIYTGADKAAGKELLHSNAAQGFLFIPDIDPAKPEVIQLLTETGLGLGVKENIREQMQEILHAHQLASLGFGADVIKKLNPPVKISTFRLNKAGNQRRDNSAVTAGVSYILAFLIYMLILAYASQVLRGVKEEKESRVAEVLVATVKPFQMMMGKVLGVAATVLTQLALWFVLSSVITFFISGYIGSESQANSGGMMAMAGANGVWQTLAGIDIPGLTLVFLLFGMGGYLLYAALFAAVGSASDTDTDTQQFTLPITIPLILGLVSLAGVLREPHGNLSLTLSLFPLTSPIIMIARMPFGPPMWQVVLSFVILCATFTGTIWIAGKIYRIGILTRGSKVGYATLWKWIRN</sequence>
<evidence type="ECO:0000256" key="1">
    <source>
        <dbReference type="ARBA" id="ARBA00004651"/>
    </source>
</evidence>
<dbReference type="InterPro" id="IPR051449">
    <property type="entry name" value="ABC-2_transporter_component"/>
</dbReference>
<feature type="transmembrane region" description="Helical" evidence="6">
    <location>
        <begin position="291"/>
        <end position="312"/>
    </location>
</feature>
<feature type="transmembrane region" description="Helical" evidence="6">
    <location>
        <begin position="228"/>
        <end position="253"/>
    </location>
</feature>
<evidence type="ECO:0000256" key="5">
    <source>
        <dbReference type="ARBA" id="ARBA00023136"/>
    </source>
</evidence>
<keyword evidence="5 6" id="KW-0472">Membrane</keyword>
<dbReference type="PANTHER" id="PTHR30294">
    <property type="entry name" value="MEMBRANE COMPONENT OF ABC TRANSPORTER YHHJ-RELATED"/>
    <property type="match status" value="1"/>
</dbReference>
<feature type="domain" description="ABC-2 type transporter transmembrane" evidence="7">
    <location>
        <begin position="18"/>
        <end position="396"/>
    </location>
</feature>
<evidence type="ECO:0000256" key="3">
    <source>
        <dbReference type="ARBA" id="ARBA00022692"/>
    </source>
</evidence>
<dbReference type="SUPFAM" id="SSF53850">
    <property type="entry name" value="Periplasmic binding protein-like II"/>
    <property type="match status" value="1"/>
</dbReference>
<name>A0AAU9CFX1_9BACT</name>
<proteinExistence type="predicted"/>
<dbReference type="Gene3D" id="3.40.190.10">
    <property type="entry name" value="Periplasmic binding protein-like II"/>
    <property type="match status" value="1"/>
</dbReference>
<dbReference type="Pfam" id="PF12698">
    <property type="entry name" value="ABC2_membrane_3"/>
    <property type="match status" value="1"/>
</dbReference>
<feature type="transmembrane region" description="Helical" evidence="6">
    <location>
        <begin position="178"/>
        <end position="199"/>
    </location>
</feature>
<reference evidence="8 9" key="1">
    <citation type="submission" date="2021-12" db="EMBL/GenBank/DDBJ databases">
        <title>Genome sequencing of bacteria with rrn-lacking chromosome and rrn-plasmid.</title>
        <authorList>
            <person name="Anda M."/>
            <person name="Iwasaki W."/>
        </authorList>
    </citation>
    <scope>NUCLEOTIDE SEQUENCE [LARGE SCALE GENOMIC DNA]</scope>
    <source>
        <strain evidence="8 9">DSM 100852</strain>
    </source>
</reference>
<comment type="subcellular location">
    <subcellularLocation>
        <location evidence="1">Cell membrane</location>
        <topology evidence="1">Multi-pass membrane protein</topology>
    </subcellularLocation>
</comment>
<dbReference type="RefSeq" id="WP_338392601.1">
    <property type="nucleotide sequence ID" value="NZ_AP025314.1"/>
</dbReference>
<evidence type="ECO:0000256" key="2">
    <source>
        <dbReference type="ARBA" id="ARBA00022475"/>
    </source>
</evidence>
<evidence type="ECO:0000313" key="8">
    <source>
        <dbReference type="EMBL" id="BDD11084.1"/>
    </source>
</evidence>
<evidence type="ECO:0000259" key="7">
    <source>
        <dbReference type="Pfam" id="PF12698"/>
    </source>
</evidence>
<feature type="transmembrane region" description="Helical" evidence="6">
    <location>
        <begin position="324"/>
        <end position="343"/>
    </location>
</feature>
<dbReference type="KEGG" id="fax:FUAX_35160"/>
<feature type="transmembrane region" description="Helical" evidence="6">
    <location>
        <begin position="20"/>
        <end position="41"/>
    </location>
</feature>
<dbReference type="GO" id="GO:0005886">
    <property type="term" value="C:plasma membrane"/>
    <property type="evidence" value="ECO:0007669"/>
    <property type="project" value="UniProtKB-SubCell"/>
</dbReference>
<feature type="transmembrane region" description="Helical" evidence="6">
    <location>
        <begin position="375"/>
        <end position="397"/>
    </location>
</feature>
<keyword evidence="3 6" id="KW-0812">Transmembrane</keyword>
<evidence type="ECO:0000256" key="4">
    <source>
        <dbReference type="ARBA" id="ARBA00022989"/>
    </source>
</evidence>
<evidence type="ECO:0000313" key="9">
    <source>
        <dbReference type="Proteomes" id="UP001348817"/>
    </source>
</evidence>
<accession>A0AAU9CFX1</accession>
<keyword evidence="4 6" id="KW-1133">Transmembrane helix</keyword>
<dbReference type="GO" id="GO:0140359">
    <property type="term" value="F:ABC-type transporter activity"/>
    <property type="evidence" value="ECO:0007669"/>
    <property type="project" value="InterPro"/>
</dbReference>
<evidence type="ECO:0000256" key="6">
    <source>
        <dbReference type="SAM" id="Phobius"/>
    </source>
</evidence>
<dbReference type="Proteomes" id="UP001348817">
    <property type="component" value="Chromosome"/>
</dbReference>
<dbReference type="EMBL" id="AP025314">
    <property type="protein sequence ID" value="BDD11084.1"/>
    <property type="molecule type" value="Genomic_DNA"/>
</dbReference>
<organism evidence="8 9">
    <name type="scientific">Fulvitalea axinellae</name>
    <dbReference type="NCBI Taxonomy" id="1182444"/>
    <lineage>
        <taxon>Bacteria</taxon>
        <taxon>Pseudomonadati</taxon>
        <taxon>Bacteroidota</taxon>
        <taxon>Cytophagia</taxon>
        <taxon>Cytophagales</taxon>
        <taxon>Persicobacteraceae</taxon>
        <taxon>Fulvitalea</taxon>
    </lineage>
</organism>
<protein>
    <submittedName>
        <fullName evidence="8">ABC transporter permease</fullName>
    </submittedName>
</protein>